<gene>
    <name evidence="8" type="ordered locus">Tlet_2050</name>
</gene>
<accession>A8F8X0</accession>
<dbReference type="STRING" id="416591.Tlet_2050"/>
<evidence type="ECO:0000256" key="5">
    <source>
        <dbReference type="ARBA" id="ARBA00022989"/>
    </source>
</evidence>
<evidence type="ECO:0000256" key="7">
    <source>
        <dbReference type="SAM" id="Phobius"/>
    </source>
</evidence>
<comment type="subcellular location">
    <subcellularLocation>
        <location evidence="1">Cell membrane</location>
        <topology evidence="1">Multi-pass membrane protein</topology>
    </subcellularLocation>
</comment>
<feature type="transmembrane region" description="Helical" evidence="7">
    <location>
        <begin position="6"/>
        <end position="22"/>
    </location>
</feature>
<evidence type="ECO:0000256" key="1">
    <source>
        <dbReference type="ARBA" id="ARBA00004651"/>
    </source>
</evidence>
<dbReference type="NCBIfam" id="NF005620">
    <property type="entry name" value="PRK07375.1-5"/>
    <property type="match status" value="1"/>
</dbReference>
<reference evidence="8 9" key="1">
    <citation type="submission" date="2007-08" db="EMBL/GenBank/DDBJ databases">
        <title>Complete sequence of Thermotoga lettingae TMO.</title>
        <authorList>
            <consortium name="US DOE Joint Genome Institute"/>
            <person name="Copeland A."/>
            <person name="Lucas S."/>
            <person name="Lapidus A."/>
            <person name="Barry K."/>
            <person name="Glavina del Rio T."/>
            <person name="Dalin E."/>
            <person name="Tice H."/>
            <person name="Pitluck S."/>
            <person name="Foster B."/>
            <person name="Bruce D."/>
            <person name="Schmutz J."/>
            <person name="Larimer F."/>
            <person name="Land M."/>
            <person name="Hauser L."/>
            <person name="Kyrpides N."/>
            <person name="Mikhailova N."/>
            <person name="Nelson K."/>
            <person name="Gogarten J.P."/>
            <person name="Noll K."/>
            <person name="Richardson P."/>
        </authorList>
    </citation>
    <scope>NUCLEOTIDE SEQUENCE [LARGE SCALE GENOMIC DNA]</scope>
    <source>
        <strain evidence="9">ATCC BAA-301 / DSM 14385 / NBRC 107922 / TMO</strain>
    </source>
</reference>
<evidence type="ECO:0000256" key="6">
    <source>
        <dbReference type="ARBA" id="ARBA00023136"/>
    </source>
</evidence>
<proteinExistence type="inferred from homology"/>
<keyword evidence="5 7" id="KW-1133">Transmembrane helix</keyword>
<dbReference type="InterPro" id="IPR050601">
    <property type="entry name" value="CPA3_antiporter_subunitC"/>
</dbReference>
<name>A8F8X0_PSELT</name>
<sequence>MNFVEYICLIVILVALSGIILRKNLVMKIVCLDIMSTGVVSFFVVVSSRFGEKVPIVSETAEAYAHPVPQAVIVTAIVIGFATLSLSFTVIMILIQRLHTTDTEKIERRTHE</sequence>
<evidence type="ECO:0000256" key="4">
    <source>
        <dbReference type="ARBA" id="ARBA00022692"/>
    </source>
</evidence>
<dbReference type="PANTHER" id="PTHR34583:SF2">
    <property type="entry name" value="ANTIPORTER SUBUNIT MNHC2-RELATED"/>
    <property type="match status" value="1"/>
</dbReference>
<reference evidence="8 9" key="2">
    <citation type="journal article" date="2009" name="Proc. Natl. Acad. Sci. U.S.A.">
        <title>On the chimeric nature, thermophilic origin, and phylogenetic placement of the Thermotogales.</title>
        <authorList>
            <person name="Zhaxybayeva O."/>
            <person name="Swithers K.S."/>
            <person name="Lapierre P."/>
            <person name="Fournier G.P."/>
            <person name="Bickhart D.M."/>
            <person name="DeBoy R.T."/>
            <person name="Nelson K.E."/>
            <person name="Nesbo C.L."/>
            <person name="Doolittle W.F."/>
            <person name="Gogarten J.P."/>
            <person name="Noll K.M."/>
        </authorList>
    </citation>
    <scope>NUCLEOTIDE SEQUENCE [LARGE SCALE GENOMIC DNA]</scope>
    <source>
        <strain evidence="9">ATCC BAA-301 / DSM 14385 / NBRC 107922 / TMO</strain>
    </source>
</reference>
<dbReference type="HOGENOM" id="CLU_082058_2_2_0"/>
<evidence type="ECO:0000313" key="8">
    <source>
        <dbReference type="EMBL" id="ABV34604.1"/>
    </source>
</evidence>
<dbReference type="Proteomes" id="UP000002016">
    <property type="component" value="Chromosome"/>
</dbReference>
<dbReference type="EMBL" id="CP000812">
    <property type="protein sequence ID" value="ABV34604.1"/>
    <property type="molecule type" value="Genomic_DNA"/>
</dbReference>
<evidence type="ECO:0000313" key="9">
    <source>
        <dbReference type="Proteomes" id="UP000002016"/>
    </source>
</evidence>
<dbReference type="AlphaFoldDB" id="A8F8X0"/>
<protein>
    <submittedName>
        <fullName evidence="8">NADH-ubiquinone oxidoreductase chain 4L</fullName>
    </submittedName>
</protein>
<dbReference type="InterPro" id="IPR039428">
    <property type="entry name" value="NUOK/Mnh_C1-like"/>
</dbReference>
<keyword evidence="3" id="KW-1003">Cell membrane</keyword>
<feature type="transmembrane region" description="Helical" evidence="7">
    <location>
        <begin position="71"/>
        <end position="95"/>
    </location>
</feature>
<dbReference type="eggNOG" id="COG1006">
    <property type="taxonomic scope" value="Bacteria"/>
</dbReference>
<dbReference type="Pfam" id="PF00420">
    <property type="entry name" value="Oxidored_q2"/>
    <property type="match status" value="1"/>
</dbReference>
<keyword evidence="6 7" id="KW-0472">Membrane</keyword>
<dbReference type="PANTHER" id="PTHR34583">
    <property type="entry name" value="ANTIPORTER SUBUNIT MNHC2-RELATED"/>
    <property type="match status" value="1"/>
</dbReference>
<dbReference type="Gene3D" id="1.10.287.3510">
    <property type="match status" value="1"/>
</dbReference>
<organism evidence="8 9">
    <name type="scientific">Pseudothermotoga lettingae (strain ATCC BAA-301 / DSM 14385 / NBRC 107922 / TMO)</name>
    <name type="common">Thermotoga lettingae</name>
    <dbReference type="NCBI Taxonomy" id="416591"/>
    <lineage>
        <taxon>Bacteria</taxon>
        <taxon>Thermotogati</taxon>
        <taxon>Thermotogota</taxon>
        <taxon>Thermotogae</taxon>
        <taxon>Thermotogales</taxon>
        <taxon>Thermotogaceae</taxon>
        <taxon>Pseudothermotoga</taxon>
    </lineage>
</organism>
<keyword evidence="4 7" id="KW-0812">Transmembrane</keyword>
<feature type="transmembrane region" description="Helical" evidence="7">
    <location>
        <begin position="29"/>
        <end position="51"/>
    </location>
</feature>
<keyword evidence="8" id="KW-0830">Ubiquinone</keyword>
<evidence type="ECO:0000256" key="3">
    <source>
        <dbReference type="ARBA" id="ARBA00022475"/>
    </source>
</evidence>
<keyword evidence="9" id="KW-1185">Reference proteome</keyword>
<dbReference type="GO" id="GO:0005886">
    <property type="term" value="C:plasma membrane"/>
    <property type="evidence" value="ECO:0007669"/>
    <property type="project" value="UniProtKB-SubCell"/>
</dbReference>
<evidence type="ECO:0000256" key="2">
    <source>
        <dbReference type="ARBA" id="ARBA00010388"/>
    </source>
</evidence>
<comment type="similarity">
    <text evidence="2">Belongs to the CPA3 antiporters (TC 2.A.63) subunit C family.</text>
</comment>
<dbReference type="RefSeq" id="WP_012004080.1">
    <property type="nucleotide sequence ID" value="NC_009828.1"/>
</dbReference>
<dbReference type="KEGG" id="tle:Tlet_2050"/>